<sequence>MNKPQVFDLVIRGGTVVLPEGPAHIDIGVHDGRIAALGAGLAAGRVELPASGRIVLPGGVDAHCHMDQQPWEGRATADDFRSGTLSALCGGTTTVIPFAMQMRGQSLADVVADYHERARPKAYIDYTFHLIVGDPTPELLREELPRLIAEGCTSVKIYLTYEGLKLDDYEVLEVLNVARQEGAMVMVHAENDACIRWLTEHFLKARKTHLRYHVMSHPAIGDREATFRAISLAEVIETPILICHVSAAGAVEEIRRAKARGLPVYAETCPQYLFLSAEDIDTPDLSGAMCVCTPPPRPRENQPAMWRGLLDSTLEVFSSDHSPWNYTDKISGGPDTPFTRIPNGVPGIETRLPLLFSAAVNGGRMSLSKFAELTATTPARLYGLYPEKGVIAVGSDADLALWDAEREVTITNAMLHHATDHTPYEGMTVRGWPVTTISRGEIVWDEGEVRSEAGRGRFIAAKRPFTPQPGLPPVLES</sequence>
<feature type="domain" description="Amidohydrolase-related" evidence="6">
    <location>
        <begin position="54"/>
        <end position="443"/>
    </location>
</feature>
<dbReference type="EMBL" id="FCOK02000013">
    <property type="protein sequence ID" value="SAL30839.1"/>
    <property type="molecule type" value="Genomic_DNA"/>
</dbReference>
<dbReference type="InterPro" id="IPR050378">
    <property type="entry name" value="Metallo-dep_Hydrolases_sf"/>
</dbReference>
<evidence type="ECO:0000313" key="8">
    <source>
        <dbReference type="Proteomes" id="UP000054683"/>
    </source>
</evidence>
<evidence type="ECO:0000256" key="3">
    <source>
        <dbReference type="ARBA" id="ARBA00022723"/>
    </source>
</evidence>
<proteinExistence type="inferred from homology"/>
<dbReference type="PANTHER" id="PTHR11647:SF1">
    <property type="entry name" value="COLLAPSIN RESPONSE MEDIATOR PROTEIN"/>
    <property type="match status" value="1"/>
</dbReference>
<dbReference type="PANTHER" id="PTHR11647">
    <property type="entry name" value="HYDRANTOINASE/DIHYDROPYRIMIDINASE FAMILY MEMBER"/>
    <property type="match status" value="1"/>
</dbReference>
<comment type="similarity">
    <text evidence="2">Belongs to the metallo-dependent hydrolases superfamily. Hydantoinase/dihydropyrimidinase family.</text>
</comment>
<dbReference type="InterPro" id="IPR011778">
    <property type="entry name" value="Hydantoinase/dihydroPyrase"/>
</dbReference>
<dbReference type="CDD" id="cd01314">
    <property type="entry name" value="D-HYD"/>
    <property type="match status" value="1"/>
</dbReference>
<dbReference type="SUPFAM" id="SSF51338">
    <property type="entry name" value="Composite domain of metallo-dependent hydrolases"/>
    <property type="match status" value="2"/>
</dbReference>
<dbReference type="OrthoDB" id="5687299at2"/>
<keyword evidence="4" id="KW-0378">Hydrolase</keyword>
<evidence type="ECO:0000256" key="2">
    <source>
        <dbReference type="ARBA" id="ARBA00008829"/>
    </source>
</evidence>
<evidence type="ECO:0000259" key="6">
    <source>
        <dbReference type="Pfam" id="PF01979"/>
    </source>
</evidence>
<comment type="PTM">
    <text evidence="5">Carbamylation allows a single lysine to coordinate two divalent metal cations.</text>
</comment>
<dbReference type="Pfam" id="PF01979">
    <property type="entry name" value="Amidohydro_1"/>
    <property type="match status" value="1"/>
</dbReference>
<dbReference type="RefSeq" id="WP_062085203.1">
    <property type="nucleotide sequence ID" value="NZ_FCOK02000013.1"/>
</dbReference>
<dbReference type="NCBIfam" id="NF009941">
    <property type="entry name" value="PRK13404.1"/>
    <property type="match status" value="1"/>
</dbReference>
<accession>A0A158GGU9</accession>
<dbReference type="Gene3D" id="3.20.20.140">
    <property type="entry name" value="Metal-dependent hydrolases"/>
    <property type="match status" value="1"/>
</dbReference>
<dbReference type="InterPro" id="IPR006680">
    <property type="entry name" value="Amidohydro-rel"/>
</dbReference>
<dbReference type="SUPFAM" id="SSF51556">
    <property type="entry name" value="Metallo-dependent hydrolases"/>
    <property type="match status" value="1"/>
</dbReference>
<comment type="cofactor">
    <cofactor evidence="1">
        <name>Zn(2+)</name>
        <dbReference type="ChEBI" id="CHEBI:29105"/>
    </cofactor>
</comment>
<keyword evidence="3" id="KW-0479">Metal-binding</keyword>
<dbReference type="GO" id="GO:0016810">
    <property type="term" value="F:hydrolase activity, acting on carbon-nitrogen (but not peptide) bonds"/>
    <property type="evidence" value="ECO:0007669"/>
    <property type="project" value="InterPro"/>
</dbReference>
<organism evidence="7 8">
    <name type="scientific">Caballeronia udeis</name>
    <dbReference type="NCBI Taxonomy" id="1232866"/>
    <lineage>
        <taxon>Bacteria</taxon>
        <taxon>Pseudomonadati</taxon>
        <taxon>Pseudomonadota</taxon>
        <taxon>Betaproteobacteria</taxon>
        <taxon>Burkholderiales</taxon>
        <taxon>Burkholderiaceae</taxon>
        <taxon>Caballeronia</taxon>
    </lineage>
</organism>
<protein>
    <submittedName>
        <fullName evidence="7">Phenylhydantoinase</fullName>
    </submittedName>
</protein>
<dbReference type="Gene3D" id="2.30.40.10">
    <property type="entry name" value="Urease, subunit C, domain 1"/>
    <property type="match status" value="1"/>
</dbReference>
<feature type="modified residue" description="N6-carboxylysine" evidence="5">
    <location>
        <position position="156"/>
    </location>
</feature>
<dbReference type="Proteomes" id="UP000054683">
    <property type="component" value="Unassembled WGS sequence"/>
</dbReference>
<name>A0A158GGU9_9BURK</name>
<reference evidence="7 8" key="1">
    <citation type="submission" date="2016-01" db="EMBL/GenBank/DDBJ databases">
        <authorList>
            <person name="Oliw E.H."/>
        </authorList>
    </citation>
    <scope>NUCLEOTIDE SEQUENCE [LARGE SCALE GENOMIC DNA]</scope>
    <source>
        <strain evidence="7">LMG 27134</strain>
    </source>
</reference>
<gene>
    <name evidence="7" type="ORF">AWB69_02564</name>
</gene>
<dbReference type="GO" id="GO:0005737">
    <property type="term" value="C:cytoplasm"/>
    <property type="evidence" value="ECO:0007669"/>
    <property type="project" value="InterPro"/>
</dbReference>
<dbReference type="FunFam" id="3.20.20.140:FF:000174">
    <property type="entry name" value="Dihydropyrimidinase-related protein 2"/>
    <property type="match status" value="1"/>
</dbReference>
<dbReference type="InterPro" id="IPR011059">
    <property type="entry name" value="Metal-dep_hydrolase_composite"/>
</dbReference>
<evidence type="ECO:0000256" key="1">
    <source>
        <dbReference type="ARBA" id="ARBA00001947"/>
    </source>
</evidence>
<dbReference type="NCBIfam" id="TIGR02033">
    <property type="entry name" value="D-hydantoinase"/>
    <property type="match status" value="1"/>
</dbReference>
<evidence type="ECO:0000256" key="4">
    <source>
        <dbReference type="ARBA" id="ARBA00022801"/>
    </source>
</evidence>
<dbReference type="AlphaFoldDB" id="A0A158GGU9"/>
<dbReference type="GO" id="GO:0046872">
    <property type="term" value="F:metal ion binding"/>
    <property type="evidence" value="ECO:0007669"/>
    <property type="project" value="UniProtKB-KW"/>
</dbReference>
<evidence type="ECO:0000313" key="7">
    <source>
        <dbReference type="EMBL" id="SAL30839.1"/>
    </source>
</evidence>
<evidence type="ECO:0000256" key="5">
    <source>
        <dbReference type="PIRSR" id="PIRSR611778-50"/>
    </source>
</evidence>
<dbReference type="InterPro" id="IPR032466">
    <property type="entry name" value="Metal_Hydrolase"/>
</dbReference>